<keyword evidence="7 10" id="KW-0479">Metal-binding</keyword>
<dbReference type="EC" id="3.1.26.4" evidence="11"/>
<name>E2ZDV4_9FIRM</name>
<evidence type="ECO:0000256" key="2">
    <source>
        <dbReference type="ARBA" id="ARBA00004065"/>
    </source>
</evidence>
<keyword evidence="14" id="KW-1185">Reference proteome</keyword>
<dbReference type="Gene3D" id="3.30.420.10">
    <property type="entry name" value="Ribonuclease H-like superfamily/Ribonuclease H"/>
    <property type="match status" value="1"/>
</dbReference>
<dbReference type="InterPro" id="IPR001352">
    <property type="entry name" value="RNase_HII/HIII"/>
</dbReference>
<comment type="catalytic activity">
    <reaction evidence="1 10 11">
        <text>Endonucleolytic cleavage to 5'-phosphomonoester.</text>
        <dbReference type="EC" id="3.1.26.4"/>
    </reaction>
</comment>
<dbReference type="GO" id="GO:0004523">
    <property type="term" value="F:RNA-DNA hybrid ribonuclease activity"/>
    <property type="evidence" value="ECO:0007669"/>
    <property type="project" value="UniProtKB-UniRule"/>
</dbReference>
<dbReference type="SUPFAM" id="SSF53098">
    <property type="entry name" value="Ribonuclease H-like"/>
    <property type="match status" value="1"/>
</dbReference>
<sequence length="318" mass="34814">MRMDSVLAQVIASTRERLQAEGFEVTAGNINYGWKLTVSSGNECIHIAIYKGKKGISFVVQGKAGDLKKRVEILCSENRITPDKKFLKKEKPAIMKGQDLCPDGTPCWIGADESGKGDVFGPLVTAACLVTRAEAATLRSWGVTDSKALTDKRILELAGPLKDLLGDRACVTVLMPESYNYEYNKMEERGKNLNHLLGNLHGKNIKCLLLKYKCPCIIVDKFGKDEYVLTALGSVAAGKTIIQVTKGERDTAVASASVLARAAFIESINELEDRFHMSFPKGAFAGIETALNAFCGTYGNKELYKVGKLNFKTFDSLR</sequence>
<accession>E2ZDV4</accession>
<dbReference type="GO" id="GO:0005737">
    <property type="term" value="C:cytoplasm"/>
    <property type="evidence" value="ECO:0007669"/>
    <property type="project" value="UniProtKB-SubCell"/>
</dbReference>
<dbReference type="PROSITE" id="PS51975">
    <property type="entry name" value="RNASE_H_2"/>
    <property type="match status" value="1"/>
</dbReference>
<dbReference type="PANTHER" id="PTHR10954:SF23">
    <property type="entry name" value="RIBONUCLEASE"/>
    <property type="match status" value="1"/>
</dbReference>
<evidence type="ECO:0000313" key="14">
    <source>
        <dbReference type="Proteomes" id="UP000003195"/>
    </source>
</evidence>
<feature type="binding site" evidence="10">
    <location>
        <position position="112"/>
    </location>
    <ligand>
        <name>a divalent metal cation</name>
        <dbReference type="ChEBI" id="CHEBI:60240"/>
    </ligand>
</feature>
<protein>
    <recommendedName>
        <fullName evidence="11">Ribonuclease</fullName>
        <ecNumber evidence="11">3.1.26.4</ecNumber>
    </recommendedName>
</protein>
<dbReference type="Pfam" id="PF01351">
    <property type="entry name" value="RNase_HII"/>
    <property type="match status" value="1"/>
</dbReference>
<gene>
    <name evidence="13" type="primary">rnhC</name>
    <name evidence="13" type="ORF">HMPREF9429_01611</name>
</gene>
<evidence type="ECO:0000256" key="7">
    <source>
        <dbReference type="ARBA" id="ARBA00022723"/>
    </source>
</evidence>
<evidence type="ECO:0000313" key="13">
    <source>
        <dbReference type="EMBL" id="EFQ03666.1"/>
    </source>
</evidence>
<organism evidence="13 14">
    <name type="scientific">Megasphaera micronuciformis F0359</name>
    <dbReference type="NCBI Taxonomy" id="706434"/>
    <lineage>
        <taxon>Bacteria</taxon>
        <taxon>Bacillati</taxon>
        <taxon>Bacillota</taxon>
        <taxon>Negativicutes</taxon>
        <taxon>Veillonellales</taxon>
        <taxon>Veillonellaceae</taxon>
        <taxon>Megasphaera</taxon>
    </lineage>
</organism>
<keyword evidence="5" id="KW-0963">Cytoplasm</keyword>
<evidence type="ECO:0000256" key="6">
    <source>
        <dbReference type="ARBA" id="ARBA00022722"/>
    </source>
</evidence>
<comment type="function">
    <text evidence="2 11">Endonuclease that specifically degrades the RNA of RNA-DNA hybrids.</text>
</comment>
<keyword evidence="9 10" id="KW-0378">Hydrolase</keyword>
<proteinExistence type="inferred from homology"/>
<evidence type="ECO:0000256" key="10">
    <source>
        <dbReference type="PROSITE-ProRule" id="PRU01319"/>
    </source>
</evidence>
<evidence type="ECO:0000256" key="11">
    <source>
        <dbReference type="RuleBase" id="RU003515"/>
    </source>
</evidence>
<dbReference type="InterPro" id="IPR024567">
    <property type="entry name" value="RNase_HII/HIII_dom"/>
</dbReference>
<dbReference type="InterPro" id="IPR036397">
    <property type="entry name" value="RNaseH_sf"/>
</dbReference>
<evidence type="ECO:0000259" key="12">
    <source>
        <dbReference type="PROSITE" id="PS51975"/>
    </source>
</evidence>
<comment type="caution">
    <text evidence="13">The sequence shown here is derived from an EMBL/GenBank/DDBJ whole genome shotgun (WGS) entry which is preliminary data.</text>
</comment>
<dbReference type="PANTHER" id="PTHR10954">
    <property type="entry name" value="RIBONUCLEASE H2 SUBUNIT A"/>
    <property type="match status" value="1"/>
</dbReference>
<dbReference type="GO" id="GO:0046872">
    <property type="term" value="F:metal ion binding"/>
    <property type="evidence" value="ECO:0007669"/>
    <property type="project" value="UniProtKB-KW"/>
</dbReference>
<dbReference type="HOGENOM" id="CLU_059546_3_0_9"/>
<evidence type="ECO:0000256" key="3">
    <source>
        <dbReference type="ARBA" id="ARBA00004496"/>
    </source>
</evidence>
<evidence type="ECO:0000256" key="5">
    <source>
        <dbReference type="ARBA" id="ARBA00022490"/>
    </source>
</evidence>
<feature type="binding site" evidence="10">
    <location>
        <position position="220"/>
    </location>
    <ligand>
        <name>a divalent metal cation</name>
        <dbReference type="ChEBI" id="CHEBI:60240"/>
    </ligand>
</feature>
<dbReference type="GO" id="GO:0006298">
    <property type="term" value="P:mismatch repair"/>
    <property type="evidence" value="ECO:0007669"/>
    <property type="project" value="TreeGrafter"/>
</dbReference>
<dbReference type="EMBL" id="AECS01000039">
    <property type="protein sequence ID" value="EFQ03666.1"/>
    <property type="molecule type" value="Genomic_DNA"/>
</dbReference>
<dbReference type="GO" id="GO:0032299">
    <property type="term" value="C:ribonuclease H2 complex"/>
    <property type="evidence" value="ECO:0007669"/>
    <property type="project" value="TreeGrafter"/>
</dbReference>
<keyword evidence="8 10" id="KW-0255">Endonuclease</keyword>
<dbReference type="AlphaFoldDB" id="E2ZDV4"/>
<dbReference type="GO" id="GO:0043137">
    <property type="term" value="P:DNA replication, removal of RNA primer"/>
    <property type="evidence" value="ECO:0007669"/>
    <property type="project" value="TreeGrafter"/>
</dbReference>
<keyword evidence="6 10" id="KW-0540">Nuclease</keyword>
<feature type="binding site" evidence="10">
    <location>
        <position position="113"/>
    </location>
    <ligand>
        <name>a divalent metal cation</name>
        <dbReference type="ChEBI" id="CHEBI:60240"/>
    </ligand>
</feature>
<evidence type="ECO:0000256" key="9">
    <source>
        <dbReference type="ARBA" id="ARBA00022801"/>
    </source>
</evidence>
<comment type="similarity">
    <text evidence="4">Belongs to the RNase HII family. RnhC subfamily.</text>
</comment>
<dbReference type="STRING" id="706434.HMPREF9429_01611"/>
<comment type="subcellular location">
    <subcellularLocation>
        <location evidence="3">Cytoplasm</location>
    </subcellularLocation>
</comment>
<evidence type="ECO:0000256" key="4">
    <source>
        <dbReference type="ARBA" id="ARBA00008378"/>
    </source>
</evidence>
<dbReference type="GO" id="GO:0003723">
    <property type="term" value="F:RNA binding"/>
    <property type="evidence" value="ECO:0007669"/>
    <property type="project" value="UniProtKB-UniRule"/>
</dbReference>
<dbReference type="eggNOG" id="COG1039">
    <property type="taxonomic scope" value="Bacteria"/>
</dbReference>
<evidence type="ECO:0000256" key="8">
    <source>
        <dbReference type="ARBA" id="ARBA00022759"/>
    </source>
</evidence>
<feature type="domain" description="RNase H type-2" evidence="12">
    <location>
        <begin position="106"/>
        <end position="318"/>
    </location>
</feature>
<dbReference type="InterPro" id="IPR012337">
    <property type="entry name" value="RNaseH-like_sf"/>
</dbReference>
<reference evidence="13 14" key="1">
    <citation type="submission" date="2010-08" db="EMBL/GenBank/DDBJ databases">
        <authorList>
            <person name="Weinstock G."/>
            <person name="Sodergren E."/>
            <person name="Clifton S."/>
            <person name="Fulton L."/>
            <person name="Fulton B."/>
            <person name="Courtney L."/>
            <person name="Fronick C."/>
            <person name="Harrison M."/>
            <person name="Strong C."/>
            <person name="Farmer C."/>
            <person name="Delahaunty K."/>
            <person name="Markovic C."/>
            <person name="Hall O."/>
            <person name="Minx P."/>
            <person name="Tomlinson C."/>
            <person name="Mitreva M."/>
            <person name="Hou S."/>
            <person name="Chen J."/>
            <person name="Wollam A."/>
            <person name="Pepin K.H."/>
            <person name="Johnson M."/>
            <person name="Bhonagiri V."/>
            <person name="Zhang X."/>
            <person name="Suruliraj S."/>
            <person name="Warren W."/>
            <person name="Chinwalla A."/>
            <person name="Mardis E.R."/>
            <person name="Wilson R.K."/>
        </authorList>
    </citation>
    <scope>NUCLEOTIDE SEQUENCE [LARGE SCALE GENOMIC DNA]</scope>
    <source>
        <strain evidence="13 14">F0359</strain>
    </source>
</reference>
<evidence type="ECO:0000256" key="1">
    <source>
        <dbReference type="ARBA" id="ARBA00000077"/>
    </source>
</evidence>
<dbReference type="CDD" id="cd06590">
    <property type="entry name" value="RNase_HII_bacteria_HIII_like"/>
    <property type="match status" value="1"/>
</dbReference>
<dbReference type="Proteomes" id="UP000003195">
    <property type="component" value="Unassembled WGS sequence"/>
</dbReference>
<comment type="cofactor">
    <cofactor evidence="10">
        <name>Mn(2+)</name>
        <dbReference type="ChEBI" id="CHEBI:29035"/>
    </cofactor>
    <cofactor evidence="10">
        <name>Mg(2+)</name>
        <dbReference type="ChEBI" id="CHEBI:18420"/>
    </cofactor>
    <text evidence="10">Manganese or magnesium. Binds 1 divalent metal ion per monomer in the absence of substrate. May bind a second metal ion after substrate binding.</text>
</comment>